<sequence>MWESEVCEVGFIQFNYALALSLLGLGLSPPTEVGVFNAIVPGAGMTTGWFHKPGPTEFRNIWINSPKGIFPYHLNDIWNEGSGFGFDELKKRIGRDLTHNSLMGEIDAVERILLNQLEGKSSEWEETVLKIFGLKKARKYDTAKMSIWDTYGDALAPRRENCDKKYKLCPLTEEDISEKNILSGLF</sequence>
<name>A0A226D2W7_FOLCA</name>
<keyword evidence="2" id="KW-1185">Reference proteome</keyword>
<evidence type="ECO:0000313" key="2">
    <source>
        <dbReference type="Proteomes" id="UP000198287"/>
    </source>
</evidence>
<accession>A0A226D2W7</accession>
<proteinExistence type="predicted"/>
<reference evidence="1 2" key="1">
    <citation type="submission" date="2015-12" db="EMBL/GenBank/DDBJ databases">
        <title>The genome of Folsomia candida.</title>
        <authorList>
            <person name="Faddeeva A."/>
            <person name="Derks M.F."/>
            <person name="Anvar Y."/>
            <person name="Smit S."/>
            <person name="Van Straalen N."/>
            <person name="Roelofs D."/>
        </authorList>
    </citation>
    <scope>NUCLEOTIDE SEQUENCE [LARGE SCALE GENOMIC DNA]</scope>
    <source>
        <strain evidence="1 2">VU population</strain>
        <tissue evidence="1">Whole body</tissue>
    </source>
</reference>
<organism evidence="1 2">
    <name type="scientific">Folsomia candida</name>
    <name type="common">Springtail</name>
    <dbReference type="NCBI Taxonomy" id="158441"/>
    <lineage>
        <taxon>Eukaryota</taxon>
        <taxon>Metazoa</taxon>
        <taxon>Ecdysozoa</taxon>
        <taxon>Arthropoda</taxon>
        <taxon>Hexapoda</taxon>
        <taxon>Collembola</taxon>
        <taxon>Entomobryomorpha</taxon>
        <taxon>Isotomoidea</taxon>
        <taxon>Isotomidae</taxon>
        <taxon>Proisotominae</taxon>
        <taxon>Folsomia</taxon>
    </lineage>
</organism>
<dbReference type="Proteomes" id="UP000198287">
    <property type="component" value="Unassembled WGS sequence"/>
</dbReference>
<protein>
    <submittedName>
        <fullName evidence="1">Uncharacterized protein</fullName>
    </submittedName>
</protein>
<evidence type="ECO:0000313" key="1">
    <source>
        <dbReference type="EMBL" id="OXA39067.1"/>
    </source>
</evidence>
<dbReference type="AlphaFoldDB" id="A0A226D2W7"/>
<dbReference type="EMBL" id="LNIX01000041">
    <property type="protein sequence ID" value="OXA39067.1"/>
    <property type="molecule type" value="Genomic_DNA"/>
</dbReference>
<gene>
    <name evidence="1" type="ORF">Fcan01_26127</name>
</gene>
<comment type="caution">
    <text evidence="1">The sequence shown here is derived from an EMBL/GenBank/DDBJ whole genome shotgun (WGS) entry which is preliminary data.</text>
</comment>